<organism evidence="6">
    <name type="scientific">Candidatus Kentrum sp. SD</name>
    <dbReference type="NCBI Taxonomy" id="2126332"/>
    <lineage>
        <taxon>Bacteria</taxon>
        <taxon>Pseudomonadati</taxon>
        <taxon>Pseudomonadota</taxon>
        <taxon>Gammaproteobacteria</taxon>
        <taxon>Candidatus Kentrum</taxon>
    </lineage>
</organism>
<feature type="compositionally biased region" description="Low complexity" evidence="4">
    <location>
        <begin position="119"/>
        <end position="128"/>
    </location>
</feature>
<evidence type="ECO:0000256" key="2">
    <source>
        <dbReference type="ARBA" id="ARBA00022741"/>
    </source>
</evidence>
<dbReference type="Gene3D" id="3.40.50.300">
    <property type="entry name" value="P-loop containing nucleotide triphosphate hydrolases"/>
    <property type="match status" value="1"/>
</dbReference>
<feature type="region of interest" description="Disordered" evidence="4">
    <location>
        <begin position="66"/>
        <end position="191"/>
    </location>
</feature>
<evidence type="ECO:0000256" key="3">
    <source>
        <dbReference type="ARBA" id="ARBA00022840"/>
    </source>
</evidence>
<dbReference type="AlphaFoldDB" id="A0A451BRQ1"/>
<dbReference type="PANTHER" id="PTHR42939:SF1">
    <property type="entry name" value="ABC TRANSPORTER ATP-BINDING PROTEIN ALBC-RELATED"/>
    <property type="match status" value="1"/>
</dbReference>
<dbReference type="InterPro" id="IPR051782">
    <property type="entry name" value="ABC_Transporter_VariousFunc"/>
</dbReference>
<dbReference type="InterPro" id="IPR027417">
    <property type="entry name" value="P-loop_NTPase"/>
</dbReference>
<dbReference type="GO" id="GO:0005524">
    <property type="term" value="F:ATP binding"/>
    <property type="evidence" value="ECO:0007669"/>
    <property type="project" value="UniProtKB-KW"/>
</dbReference>
<proteinExistence type="predicted"/>
<dbReference type="GO" id="GO:0016887">
    <property type="term" value="F:ATP hydrolysis activity"/>
    <property type="evidence" value="ECO:0007669"/>
    <property type="project" value="InterPro"/>
</dbReference>
<sequence length="191" mass="20273">MSNNNHRSAIALLLAEGIQKSFGGQTVLHGLDLELSQGEVALLRGENGSGKTTLLNILTGNLEPDAGTGQYPYRKNKNPGQTGTRVKPPPFGPWREALTGSLPVKPRAPTVSRAAGGKTSIPSITSRPSPSPARVFHAPGRTFGYSMPSSYATTSPSPSRGTPAKTRFLPCLPRAFPRAGRRRSTEMPTPC</sequence>
<dbReference type="EMBL" id="CAADHB010000181">
    <property type="protein sequence ID" value="VFK80938.1"/>
    <property type="molecule type" value="Genomic_DNA"/>
</dbReference>
<dbReference type="Pfam" id="PF00005">
    <property type="entry name" value="ABC_tran"/>
    <property type="match status" value="1"/>
</dbReference>
<accession>A0A451BRQ1</accession>
<keyword evidence="1" id="KW-0813">Transport</keyword>
<dbReference type="InterPro" id="IPR003439">
    <property type="entry name" value="ABC_transporter-like_ATP-bd"/>
</dbReference>
<feature type="domain" description="ABC transporter" evidence="5">
    <location>
        <begin position="28"/>
        <end position="70"/>
    </location>
</feature>
<evidence type="ECO:0000256" key="1">
    <source>
        <dbReference type="ARBA" id="ARBA00022448"/>
    </source>
</evidence>
<dbReference type="SUPFAM" id="SSF52540">
    <property type="entry name" value="P-loop containing nucleoside triphosphate hydrolases"/>
    <property type="match status" value="1"/>
</dbReference>
<gene>
    <name evidence="6" type="ORF">BECKSD772D_GA0070982_11817</name>
</gene>
<reference evidence="6" key="1">
    <citation type="submission" date="2019-02" db="EMBL/GenBank/DDBJ databases">
        <authorList>
            <person name="Gruber-Vodicka R. H."/>
            <person name="Seah K. B. B."/>
        </authorList>
    </citation>
    <scope>NUCLEOTIDE SEQUENCE</scope>
    <source>
        <strain evidence="6">BECK_S127</strain>
    </source>
</reference>
<keyword evidence="3" id="KW-0067">ATP-binding</keyword>
<evidence type="ECO:0000256" key="4">
    <source>
        <dbReference type="SAM" id="MobiDB-lite"/>
    </source>
</evidence>
<evidence type="ECO:0000313" key="6">
    <source>
        <dbReference type="EMBL" id="VFK80938.1"/>
    </source>
</evidence>
<name>A0A451BRQ1_9GAMM</name>
<evidence type="ECO:0000259" key="5">
    <source>
        <dbReference type="Pfam" id="PF00005"/>
    </source>
</evidence>
<dbReference type="PANTHER" id="PTHR42939">
    <property type="entry name" value="ABC TRANSPORTER ATP-BINDING PROTEIN ALBC-RELATED"/>
    <property type="match status" value="1"/>
</dbReference>
<protein>
    <submittedName>
        <fullName evidence="6">ABC transporter</fullName>
    </submittedName>
</protein>
<keyword evidence="2" id="KW-0547">Nucleotide-binding</keyword>
<feature type="compositionally biased region" description="Low complexity" evidence="4">
    <location>
        <begin position="145"/>
        <end position="159"/>
    </location>
</feature>